<feature type="domain" description="Replication-associated protein ORF2/G2P" evidence="1">
    <location>
        <begin position="64"/>
        <end position="177"/>
    </location>
</feature>
<reference evidence="2" key="1">
    <citation type="submission" date="2024-03" db="EMBL/GenBank/DDBJ databases">
        <title>Diverse circular DNA viruses in blood, oral, and fecal samples of captive lemurs.</title>
        <authorList>
            <person name="Paietta E.N."/>
            <person name="Kraberger S."/>
            <person name="Lund M.C."/>
            <person name="Custer J.M."/>
            <person name="Vargas K.M."/>
            <person name="Ehmke E.E."/>
            <person name="Yoder A.D."/>
            <person name="Varsani A."/>
        </authorList>
    </citation>
    <scope>NUCLEOTIDE SEQUENCE</scope>
    <source>
        <strain evidence="2">Duke_43SS_81</strain>
    </source>
</reference>
<sequence length="297" mass="34505">MPCFHPLDAWQCSNGDVVFTDNLARNDVIRRLALPCGRCVGCRLERSRQWAVRCMHEASMHMFNSFVTLTYDDDHLPEYNSLNYKHFQDFMKRLRKSHNGVRFYMCGEYGEDFSRPHYHALLFNCFFPDRKKHSTGDSGSVIYTSEALTKLWPFGFSSIGDVTFESAAYCSRYIMKKVTGDLAESHYETVDLSTGEVSARVPEFNRMSLKPGIGAEWIKRYNKDVYPRDVVIARGHESKPPRYYDKFLQRTDADKLEGVKFSRYNRAMLSVEDSFPERLAVREEVTKARISSLSRKL</sequence>
<evidence type="ECO:0000259" key="1">
    <source>
        <dbReference type="Pfam" id="PF23343"/>
    </source>
</evidence>
<name>A0AAU8BAS3_9VIRU</name>
<organism evidence="2">
    <name type="scientific">Dulem virus 103</name>
    <dbReference type="NCBI Taxonomy" id="3145580"/>
    <lineage>
        <taxon>Viruses</taxon>
        <taxon>Monodnaviria</taxon>
        <taxon>Sangervirae</taxon>
        <taxon>Phixviricota</taxon>
        <taxon>Malgrandaviricetes</taxon>
        <taxon>Petitvirales</taxon>
        <taxon>Microviridae</taxon>
        <taxon>Microvirus</taxon>
    </lineage>
</organism>
<dbReference type="Pfam" id="PF23343">
    <property type="entry name" value="REP_ORF2-G2P"/>
    <property type="match status" value="1"/>
</dbReference>
<proteinExistence type="predicted"/>
<protein>
    <submittedName>
        <fullName evidence="2">Replication initiator protein</fullName>
    </submittedName>
</protein>
<accession>A0AAU8BAS3</accession>
<dbReference type="EMBL" id="PP511895">
    <property type="protein sequence ID" value="XCD08595.1"/>
    <property type="molecule type" value="Genomic_DNA"/>
</dbReference>
<dbReference type="InterPro" id="IPR056906">
    <property type="entry name" value="ORF2/G2P_dom"/>
</dbReference>
<evidence type="ECO:0000313" key="2">
    <source>
        <dbReference type="EMBL" id="XCD08595.1"/>
    </source>
</evidence>